<reference evidence="1" key="2">
    <citation type="submission" date="2023-05" db="EMBL/GenBank/DDBJ databases">
        <authorList>
            <person name="Fouks B."/>
        </authorList>
    </citation>
    <scope>NUCLEOTIDE SEQUENCE</scope>
    <source>
        <strain evidence="1">Stay&amp;Tobe</strain>
        <tissue evidence="1">Testes</tissue>
    </source>
</reference>
<comment type="caution">
    <text evidence="1">The sequence shown here is derived from an EMBL/GenBank/DDBJ whole genome shotgun (WGS) entry which is preliminary data.</text>
</comment>
<protein>
    <submittedName>
        <fullName evidence="1">Uncharacterized protein</fullName>
    </submittedName>
</protein>
<sequence>CKESNQVRCGNVNLLPVTTILVDDTTIAYGRLRLEFSRLVCSPLHLFTPGTNINNSFHLYKSIIL</sequence>
<reference evidence="1" key="1">
    <citation type="journal article" date="2023" name="IScience">
        <title>Live-bearing cockroach genome reveals convergent evolutionary mechanisms linked to viviparity in insects and beyond.</title>
        <authorList>
            <person name="Fouks B."/>
            <person name="Harrison M.C."/>
            <person name="Mikhailova A.A."/>
            <person name="Marchal E."/>
            <person name="English S."/>
            <person name="Carruthers M."/>
            <person name="Jennings E.C."/>
            <person name="Chiamaka E.L."/>
            <person name="Frigard R.A."/>
            <person name="Pippel M."/>
            <person name="Attardo G.M."/>
            <person name="Benoit J.B."/>
            <person name="Bornberg-Bauer E."/>
            <person name="Tobe S.S."/>
        </authorList>
    </citation>
    <scope>NUCLEOTIDE SEQUENCE</scope>
    <source>
        <strain evidence="1">Stay&amp;Tobe</strain>
    </source>
</reference>
<name>A0AAD8E825_DIPPU</name>
<dbReference type="Proteomes" id="UP001233999">
    <property type="component" value="Unassembled WGS sequence"/>
</dbReference>
<evidence type="ECO:0000313" key="1">
    <source>
        <dbReference type="EMBL" id="KAJ9580618.1"/>
    </source>
</evidence>
<feature type="non-terminal residue" evidence="1">
    <location>
        <position position="65"/>
    </location>
</feature>
<evidence type="ECO:0000313" key="2">
    <source>
        <dbReference type="Proteomes" id="UP001233999"/>
    </source>
</evidence>
<proteinExistence type="predicted"/>
<dbReference type="EMBL" id="JASPKZ010008241">
    <property type="protein sequence ID" value="KAJ9580618.1"/>
    <property type="molecule type" value="Genomic_DNA"/>
</dbReference>
<gene>
    <name evidence="1" type="ORF">L9F63_024203</name>
</gene>
<dbReference type="AlphaFoldDB" id="A0AAD8E825"/>
<feature type="non-terminal residue" evidence="1">
    <location>
        <position position="1"/>
    </location>
</feature>
<keyword evidence="2" id="KW-1185">Reference proteome</keyword>
<accession>A0AAD8E825</accession>
<organism evidence="1 2">
    <name type="scientific">Diploptera punctata</name>
    <name type="common">Pacific beetle cockroach</name>
    <dbReference type="NCBI Taxonomy" id="6984"/>
    <lineage>
        <taxon>Eukaryota</taxon>
        <taxon>Metazoa</taxon>
        <taxon>Ecdysozoa</taxon>
        <taxon>Arthropoda</taxon>
        <taxon>Hexapoda</taxon>
        <taxon>Insecta</taxon>
        <taxon>Pterygota</taxon>
        <taxon>Neoptera</taxon>
        <taxon>Polyneoptera</taxon>
        <taxon>Dictyoptera</taxon>
        <taxon>Blattodea</taxon>
        <taxon>Blaberoidea</taxon>
        <taxon>Blaberidae</taxon>
        <taxon>Diplopterinae</taxon>
        <taxon>Diploptera</taxon>
    </lineage>
</organism>